<dbReference type="EMBL" id="JASBNA010000005">
    <property type="protein sequence ID" value="KAK7691474.1"/>
    <property type="molecule type" value="Genomic_DNA"/>
</dbReference>
<keyword evidence="2" id="KW-1185">Reference proteome</keyword>
<name>A0AAW0GK02_9APHY</name>
<sequence length="102" mass="11605">MFSRIFQQRSTRVDQQTFAKNSLLLLKNYNRLTNSAGARIPKGLVDTTARGGYSITGSKPQTPHEMAAEYFLFDWEFSQTPEETSWLASSWVMSHISRSSLP</sequence>
<dbReference type="Gene3D" id="3.90.660.10">
    <property type="match status" value="1"/>
</dbReference>
<proteinExistence type="predicted"/>
<evidence type="ECO:0000313" key="2">
    <source>
        <dbReference type="Proteomes" id="UP001385951"/>
    </source>
</evidence>
<dbReference type="Proteomes" id="UP001385951">
    <property type="component" value="Unassembled WGS sequence"/>
</dbReference>
<reference evidence="1 2" key="1">
    <citation type="submission" date="2022-09" db="EMBL/GenBank/DDBJ databases">
        <authorList>
            <person name="Palmer J.M."/>
        </authorList>
    </citation>
    <scope>NUCLEOTIDE SEQUENCE [LARGE SCALE GENOMIC DNA]</scope>
    <source>
        <strain evidence="1 2">DSM 7382</strain>
    </source>
</reference>
<dbReference type="AlphaFoldDB" id="A0AAW0GK02"/>
<organism evidence="1 2">
    <name type="scientific">Cerrena zonata</name>
    <dbReference type="NCBI Taxonomy" id="2478898"/>
    <lineage>
        <taxon>Eukaryota</taxon>
        <taxon>Fungi</taxon>
        <taxon>Dikarya</taxon>
        <taxon>Basidiomycota</taxon>
        <taxon>Agaricomycotina</taxon>
        <taxon>Agaricomycetes</taxon>
        <taxon>Polyporales</taxon>
        <taxon>Cerrenaceae</taxon>
        <taxon>Cerrena</taxon>
    </lineage>
</organism>
<evidence type="ECO:0000313" key="1">
    <source>
        <dbReference type="EMBL" id="KAK7691474.1"/>
    </source>
</evidence>
<comment type="caution">
    <text evidence="1">The sequence shown here is derived from an EMBL/GenBank/DDBJ whole genome shotgun (WGS) entry which is preliminary data.</text>
</comment>
<protein>
    <submittedName>
        <fullName evidence="1">Uncharacterized protein</fullName>
    </submittedName>
</protein>
<gene>
    <name evidence="1" type="ORF">QCA50_004873</name>
</gene>
<accession>A0AAW0GK02</accession>